<evidence type="ECO:0000256" key="1">
    <source>
        <dbReference type="SAM" id="SignalP"/>
    </source>
</evidence>
<keyword evidence="1" id="KW-0732">Signal</keyword>
<dbReference type="Proteomes" id="UP001221558">
    <property type="component" value="Chromosome"/>
</dbReference>
<sequence>MKIKFLVASLLFAGMSIVGLESFGQQSKVKKDIGLQLYSVRSMMGSHVDPNGYNTDYFSVLKKLADMGYTSVEAAGYRDGKFYDTTPEVFKKNVEKAGMKVLSSHATKTLSKEELASGDFSASLAWWETAILAHKAAGMKYIVTPWLDVPKSVKDLETECRYLDEVGKLCAKHGIKYGYHNHAHEFQKVADEVVMLDYMIEHTNPAYVFYEMDVYWTVIGKASPVDYFKKYPGRFTALHIKDHREIGQSGMVGFDAIFKNTDVAGVKHIFVEVEEVTNDLEAALKESIDYLIAAPFVKASYSK</sequence>
<dbReference type="PANTHER" id="PTHR12110">
    <property type="entry name" value="HYDROXYPYRUVATE ISOMERASE"/>
    <property type="match status" value="1"/>
</dbReference>
<gene>
    <name evidence="3" type="ORF">PQ465_06820</name>
</gene>
<dbReference type="Pfam" id="PF01261">
    <property type="entry name" value="AP_endonuc_2"/>
    <property type="match status" value="1"/>
</dbReference>
<dbReference type="GO" id="GO:0016853">
    <property type="term" value="F:isomerase activity"/>
    <property type="evidence" value="ECO:0007669"/>
    <property type="project" value="UniProtKB-KW"/>
</dbReference>
<dbReference type="PANTHER" id="PTHR12110:SF41">
    <property type="entry name" value="INOSOSE DEHYDRATASE"/>
    <property type="match status" value="1"/>
</dbReference>
<dbReference type="Gene3D" id="3.20.20.150">
    <property type="entry name" value="Divalent-metal-dependent TIM barrel enzymes"/>
    <property type="match status" value="1"/>
</dbReference>
<dbReference type="SUPFAM" id="SSF51658">
    <property type="entry name" value="Xylose isomerase-like"/>
    <property type="match status" value="1"/>
</dbReference>
<keyword evidence="4" id="KW-1185">Reference proteome</keyword>
<dbReference type="InterPro" id="IPR013022">
    <property type="entry name" value="Xyl_isomerase-like_TIM-brl"/>
</dbReference>
<reference evidence="3 4" key="1">
    <citation type="submission" date="2023-02" db="EMBL/GenBank/DDBJ databases">
        <title>Genome sequence of Sphingobacterium sp. KACC 22765.</title>
        <authorList>
            <person name="Kim S."/>
            <person name="Heo J."/>
            <person name="Kwon S.-W."/>
        </authorList>
    </citation>
    <scope>NUCLEOTIDE SEQUENCE [LARGE SCALE GENOMIC DNA]</scope>
    <source>
        <strain evidence="3 4">KACC 22765</strain>
    </source>
</reference>
<accession>A0ABY7WKP9</accession>
<feature type="domain" description="Xylose isomerase-like TIM barrel" evidence="2">
    <location>
        <begin position="62"/>
        <end position="292"/>
    </location>
</feature>
<keyword evidence="3" id="KW-0413">Isomerase</keyword>
<proteinExistence type="predicted"/>
<organism evidence="3 4">
    <name type="scientific">Sphingobacterium oryzagri</name>
    <dbReference type="NCBI Taxonomy" id="3025669"/>
    <lineage>
        <taxon>Bacteria</taxon>
        <taxon>Pseudomonadati</taxon>
        <taxon>Bacteroidota</taxon>
        <taxon>Sphingobacteriia</taxon>
        <taxon>Sphingobacteriales</taxon>
        <taxon>Sphingobacteriaceae</taxon>
        <taxon>Sphingobacterium</taxon>
    </lineage>
</organism>
<protein>
    <submittedName>
        <fullName evidence="3">Sugar phosphate isomerase/epimerase</fullName>
    </submittedName>
</protein>
<evidence type="ECO:0000313" key="4">
    <source>
        <dbReference type="Proteomes" id="UP001221558"/>
    </source>
</evidence>
<name>A0ABY7WKP9_9SPHI</name>
<feature type="signal peptide" evidence="1">
    <location>
        <begin position="1"/>
        <end position="20"/>
    </location>
</feature>
<evidence type="ECO:0000313" key="3">
    <source>
        <dbReference type="EMBL" id="WDF70085.1"/>
    </source>
</evidence>
<dbReference type="RefSeq" id="WP_274268792.1">
    <property type="nucleotide sequence ID" value="NZ_CP117880.1"/>
</dbReference>
<dbReference type="EMBL" id="CP117880">
    <property type="protein sequence ID" value="WDF70085.1"/>
    <property type="molecule type" value="Genomic_DNA"/>
</dbReference>
<dbReference type="InterPro" id="IPR050312">
    <property type="entry name" value="IolE/XylAMocC-like"/>
</dbReference>
<feature type="chain" id="PRO_5046526656" evidence="1">
    <location>
        <begin position="21"/>
        <end position="303"/>
    </location>
</feature>
<dbReference type="InterPro" id="IPR036237">
    <property type="entry name" value="Xyl_isomerase-like_sf"/>
</dbReference>
<evidence type="ECO:0000259" key="2">
    <source>
        <dbReference type="Pfam" id="PF01261"/>
    </source>
</evidence>